<dbReference type="GO" id="GO:0005886">
    <property type="term" value="C:plasma membrane"/>
    <property type="evidence" value="ECO:0007669"/>
    <property type="project" value="TreeGrafter"/>
</dbReference>
<organism evidence="11">
    <name type="scientific">freshwater metagenome</name>
    <dbReference type="NCBI Taxonomy" id="449393"/>
    <lineage>
        <taxon>unclassified sequences</taxon>
        <taxon>metagenomes</taxon>
        <taxon>ecological metagenomes</taxon>
    </lineage>
</organism>
<keyword evidence="7" id="KW-0131">Cell cycle</keyword>
<evidence type="ECO:0000256" key="3">
    <source>
        <dbReference type="ARBA" id="ARBA00022618"/>
    </source>
</evidence>
<dbReference type="Pfam" id="PF08478">
    <property type="entry name" value="POTRA_1"/>
    <property type="match status" value="1"/>
</dbReference>
<evidence type="ECO:0000313" key="10">
    <source>
        <dbReference type="EMBL" id="CAB4752978.1"/>
    </source>
</evidence>
<evidence type="ECO:0000256" key="7">
    <source>
        <dbReference type="ARBA" id="ARBA00023306"/>
    </source>
</evidence>
<name>A0A6J6XL39_9ZZZZ</name>
<dbReference type="PROSITE" id="PS51779">
    <property type="entry name" value="POTRA"/>
    <property type="match status" value="1"/>
</dbReference>
<keyword evidence="5" id="KW-1133">Transmembrane helix</keyword>
<evidence type="ECO:0000259" key="8">
    <source>
        <dbReference type="PROSITE" id="PS51779"/>
    </source>
</evidence>
<dbReference type="GO" id="GO:0051301">
    <property type="term" value="P:cell division"/>
    <property type="evidence" value="ECO:0007669"/>
    <property type="project" value="UniProtKB-KW"/>
</dbReference>
<dbReference type="EMBL" id="CAFAAN010000003">
    <property type="protein sequence ID" value="CAB4797219.1"/>
    <property type="molecule type" value="Genomic_DNA"/>
</dbReference>
<keyword evidence="4" id="KW-0812">Transmembrane</keyword>
<evidence type="ECO:0000256" key="2">
    <source>
        <dbReference type="ARBA" id="ARBA00022475"/>
    </source>
</evidence>
<evidence type="ECO:0000313" key="14">
    <source>
        <dbReference type="EMBL" id="CAB4979297.1"/>
    </source>
</evidence>
<gene>
    <name evidence="9" type="ORF">UFOPK2340_01026</name>
    <name evidence="10" type="ORF">UFOPK2850_00526</name>
    <name evidence="11" type="ORF">UFOPK3027_00385</name>
    <name evidence="12" type="ORF">UFOPK3256_00396</name>
    <name evidence="13" type="ORF">UFOPK3827_00069</name>
    <name evidence="14" type="ORF">UFOPK3982_00308</name>
    <name evidence="15" type="ORF">UFOPK4120_00083</name>
    <name evidence="16" type="ORF">UFOPK4404_00069</name>
</gene>
<dbReference type="EMBL" id="CAFBOO010000002">
    <property type="protein sequence ID" value="CAB4979297.1"/>
    <property type="molecule type" value="Genomic_DNA"/>
</dbReference>
<dbReference type="InterPro" id="IPR050487">
    <property type="entry name" value="FtsQ_DivIB"/>
</dbReference>
<dbReference type="EMBL" id="CAFBPO010000001">
    <property type="protein sequence ID" value="CAB5008222.1"/>
    <property type="molecule type" value="Genomic_DNA"/>
</dbReference>
<evidence type="ECO:0000256" key="5">
    <source>
        <dbReference type="ARBA" id="ARBA00022989"/>
    </source>
</evidence>
<evidence type="ECO:0000256" key="1">
    <source>
        <dbReference type="ARBA" id="ARBA00004370"/>
    </source>
</evidence>
<evidence type="ECO:0000313" key="16">
    <source>
        <dbReference type="EMBL" id="CAB5069616.1"/>
    </source>
</evidence>
<sequence length="229" mass="24585">MKVKSPRTLIASALAILIFGGGSYILGWSNLLTVRSIAITGAPTEQSKEIITRSLDLQIGEKLARVDPRAISARLTANNWIQSSQVSRNWLNGKVAISITSRTPVALYTEPGQPQVALDASGKTFTLPADLPDGLPKVSATSVASGLAAIKVFTELPTEFSANIDRLSAARPSNLLIYGVFSGRDMRIIWGDGLDTDLKIKVIKALLDQPENKSIRMIDVTAPHAPIVK</sequence>
<evidence type="ECO:0000313" key="11">
    <source>
        <dbReference type="EMBL" id="CAB4797219.1"/>
    </source>
</evidence>
<evidence type="ECO:0000313" key="9">
    <source>
        <dbReference type="EMBL" id="CAB4679814.1"/>
    </source>
</evidence>
<dbReference type="PANTHER" id="PTHR37820:SF1">
    <property type="entry name" value="CELL DIVISION PROTEIN FTSQ"/>
    <property type="match status" value="1"/>
</dbReference>
<evidence type="ECO:0000256" key="6">
    <source>
        <dbReference type="ARBA" id="ARBA00023136"/>
    </source>
</evidence>
<protein>
    <submittedName>
        <fullName evidence="11">Unannotated protein</fullName>
    </submittedName>
</protein>
<evidence type="ECO:0000313" key="15">
    <source>
        <dbReference type="EMBL" id="CAB5008222.1"/>
    </source>
</evidence>
<dbReference type="EMBL" id="CAFAZW010000004">
    <property type="protein sequence ID" value="CAB4840569.1"/>
    <property type="molecule type" value="Genomic_DNA"/>
</dbReference>
<evidence type="ECO:0000313" key="13">
    <source>
        <dbReference type="EMBL" id="CAB4943327.1"/>
    </source>
</evidence>
<keyword evidence="3" id="KW-0132">Cell division</keyword>
<dbReference type="EMBL" id="CAFBNM010000001">
    <property type="protein sequence ID" value="CAB4943327.1"/>
    <property type="molecule type" value="Genomic_DNA"/>
</dbReference>
<dbReference type="EMBL" id="CAEZXC010000061">
    <property type="protein sequence ID" value="CAB4679814.1"/>
    <property type="molecule type" value="Genomic_DNA"/>
</dbReference>
<dbReference type="InterPro" id="IPR034746">
    <property type="entry name" value="POTRA"/>
</dbReference>
<feature type="domain" description="POTRA" evidence="8">
    <location>
        <begin position="32"/>
        <end position="102"/>
    </location>
</feature>
<dbReference type="EMBL" id="CAFBQY010000001">
    <property type="protein sequence ID" value="CAB5069616.1"/>
    <property type="molecule type" value="Genomic_DNA"/>
</dbReference>
<dbReference type="EMBL" id="CAEZZH010000005">
    <property type="protein sequence ID" value="CAB4752978.1"/>
    <property type="molecule type" value="Genomic_DNA"/>
</dbReference>
<accession>A0A6J6XL39</accession>
<proteinExistence type="predicted"/>
<keyword evidence="6" id="KW-0472">Membrane</keyword>
<evidence type="ECO:0000313" key="12">
    <source>
        <dbReference type="EMBL" id="CAB4840569.1"/>
    </source>
</evidence>
<dbReference type="Gene3D" id="3.10.20.310">
    <property type="entry name" value="membrane protein fhac"/>
    <property type="match status" value="1"/>
</dbReference>
<comment type="subcellular location">
    <subcellularLocation>
        <location evidence="1">Membrane</location>
    </subcellularLocation>
</comment>
<dbReference type="AlphaFoldDB" id="A0A6J6XL39"/>
<dbReference type="PANTHER" id="PTHR37820">
    <property type="entry name" value="CELL DIVISION PROTEIN DIVIB"/>
    <property type="match status" value="1"/>
</dbReference>
<evidence type="ECO:0000256" key="4">
    <source>
        <dbReference type="ARBA" id="ARBA00022692"/>
    </source>
</evidence>
<dbReference type="InterPro" id="IPR013685">
    <property type="entry name" value="POTRA_FtsQ_type"/>
</dbReference>
<reference evidence="11" key="1">
    <citation type="submission" date="2020-05" db="EMBL/GenBank/DDBJ databases">
        <authorList>
            <person name="Chiriac C."/>
            <person name="Salcher M."/>
            <person name="Ghai R."/>
            <person name="Kavagutti S V."/>
        </authorList>
    </citation>
    <scope>NUCLEOTIDE SEQUENCE</scope>
</reference>
<keyword evidence="2" id="KW-1003">Cell membrane</keyword>